<dbReference type="InterPro" id="IPR003959">
    <property type="entry name" value="ATPase_AAA_core"/>
</dbReference>
<evidence type="ECO:0000256" key="4">
    <source>
        <dbReference type="RuleBase" id="RU003651"/>
    </source>
</evidence>
<sequence length="298" mass="32926">MNQPKIFDSETALPDEQLTRKEKTLLGFDVRYGRVRDQLRLLLNIGELKTWNQKHHGGKLALCDLVAEQYPFIIFHGDVGTGKTATAECIANRLVTEAKAEDSVLFKLSNRVRGSGKVGEMGTLIADAFQKVIQAAGKGRRAILIIDEGDSLAAARSQDHSHHEDKVAVNTLIQGIDDLRRFGGRVVVVLCTNRVTVLDPALQRRAAMIEEFKRPSMEERRQLFTTDLAALHPTEPQLASLVTATDARNGLPGWTYSDIRTRLYPAALALAFPDSPLRVDHLVTVAGSMKPSPVVEDR</sequence>
<keyword evidence="7" id="KW-1185">Reference proteome</keyword>
<dbReference type="InterPro" id="IPR003593">
    <property type="entry name" value="AAA+_ATPase"/>
</dbReference>
<dbReference type="SMART" id="SM00382">
    <property type="entry name" value="AAA"/>
    <property type="match status" value="1"/>
</dbReference>
<name>A0ABX1NVT4_9RHOO</name>
<dbReference type="SUPFAM" id="SSF52540">
    <property type="entry name" value="P-loop containing nucleoside triphosphate hydrolases"/>
    <property type="match status" value="1"/>
</dbReference>
<keyword evidence="3 4" id="KW-0067">ATP-binding</keyword>
<dbReference type="Gene3D" id="3.40.50.300">
    <property type="entry name" value="P-loop containing nucleotide triphosphate hydrolases"/>
    <property type="match status" value="1"/>
</dbReference>
<evidence type="ECO:0000256" key="2">
    <source>
        <dbReference type="ARBA" id="ARBA00022741"/>
    </source>
</evidence>
<evidence type="ECO:0000259" key="5">
    <source>
        <dbReference type="SMART" id="SM00382"/>
    </source>
</evidence>
<feature type="domain" description="AAA+ ATPase" evidence="5">
    <location>
        <begin position="69"/>
        <end position="216"/>
    </location>
</feature>
<comment type="caution">
    <text evidence="6">The sequence shown here is derived from an EMBL/GenBank/DDBJ whole genome shotgun (WGS) entry which is preliminary data.</text>
</comment>
<proteinExistence type="inferred from homology"/>
<dbReference type="InterPro" id="IPR003960">
    <property type="entry name" value="ATPase_AAA_CS"/>
</dbReference>
<organism evidence="6 7">
    <name type="scientific">Aromatoleum bremense</name>
    <dbReference type="NCBI Taxonomy" id="76115"/>
    <lineage>
        <taxon>Bacteria</taxon>
        <taxon>Pseudomonadati</taxon>
        <taxon>Pseudomonadota</taxon>
        <taxon>Betaproteobacteria</taxon>
        <taxon>Rhodocyclales</taxon>
        <taxon>Rhodocyclaceae</taxon>
        <taxon>Aromatoleum</taxon>
    </lineage>
</organism>
<dbReference type="PROSITE" id="PS00674">
    <property type="entry name" value="AAA"/>
    <property type="match status" value="1"/>
</dbReference>
<dbReference type="PANTHER" id="PTHR23073">
    <property type="entry name" value="26S PROTEASOME REGULATORY SUBUNIT"/>
    <property type="match status" value="1"/>
</dbReference>
<accession>A0ABX1NVT4</accession>
<protein>
    <submittedName>
        <fullName evidence="6">AAA family ATPase</fullName>
    </submittedName>
</protein>
<dbReference type="CDD" id="cd19481">
    <property type="entry name" value="RecA-like_protease"/>
    <property type="match status" value="1"/>
</dbReference>
<gene>
    <name evidence="6" type="ORF">GPA24_09365</name>
</gene>
<dbReference type="RefSeq" id="WP_169202386.1">
    <property type="nucleotide sequence ID" value="NZ_CP059467.1"/>
</dbReference>
<dbReference type="Proteomes" id="UP000633943">
    <property type="component" value="Unassembled WGS sequence"/>
</dbReference>
<evidence type="ECO:0000313" key="6">
    <source>
        <dbReference type="EMBL" id="NMG15751.1"/>
    </source>
</evidence>
<dbReference type="InterPro" id="IPR027417">
    <property type="entry name" value="P-loop_NTPase"/>
</dbReference>
<comment type="similarity">
    <text evidence="1 4">Belongs to the AAA ATPase family.</text>
</comment>
<evidence type="ECO:0000313" key="7">
    <source>
        <dbReference type="Proteomes" id="UP000633943"/>
    </source>
</evidence>
<dbReference type="Pfam" id="PF00004">
    <property type="entry name" value="AAA"/>
    <property type="match status" value="1"/>
</dbReference>
<reference evidence="6 7" key="1">
    <citation type="submission" date="2019-12" db="EMBL/GenBank/DDBJ databases">
        <title>Comparative genomics gives insights into the taxonomy of the Azoarcus-Aromatoleum group and reveals separate origins of nif in the plant-associated Azoarcus and non-plant-associated Aromatoleum sub-groups.</title>
        <authorList>
            <person name="Lafos M."/>
            <person name="Maluk M."/>
            <person name="Batista M."/>
            <person name="Junghare M."/>
            <person name="Carmona M."/>
            <person name="Faoro H."/>
            <person name="Cruz L.M."/>
            <person name="Battistoni F."/>
            <person name="De Souza E."/>
            <person name="Pedrosa F."/>
            <person name="Chen W.-M."/>
            <person name="Poole P.S."/>
            <person name="Dixon R.A."/>
            <person name="James E.K."/>
        </authorList>
    </citation>
    <scope>NUCLEOTIDE SEQUENCE [LARGE SCALE GENOMIC DNA]</scope>
    <source>
        <strain evidence="6 7">PbN1</strain>
    </source>
</reference>
<dbReference type="EMBL" id="WTVP01000021">
    <property type="protein sequence ID" value="NMG15751.1"/>
    <property type="molecule type" value="Genomic_DNA"/>
</dbReference>
<keyword evidence="2 4" id="KW-0547">Nucleotide-binding</keyword>
<evidence type="ECO:0000256" key="1">
    <source>
        <dbReference type="ARBA" id="ARBA00006914"/>
    </source>
</evidence>
<dbReference type="InterPro" id="IPR050221">
    <property type="entry name" value="26S_Proteasome_ATPase"/>
</dbReference>
<evidence type="ECO:0000256" key="3">
    <source>
        <dbReference type="ARBA" id="ARBA00022840"/>
    </source>
</evidence>